<name>A0A7W9L738_BREVE</name>
<sequence>MSRLPINRPMSVAKSLTQVDFVDVDINLYDLYTAHQQQGAIVGRTFTGCRLQGPAIVLIGPGTTFDETNFGDSRGGMKNLLLQPMGDKALGTVPMHNCTFVGCEFYNVGFTGAAEILEQLAAVPTVAGPAA</sequence>
<dbReference type="EMBL" id="JACHLJ010000004">
    <property type="protein sequence ID" value="MBB5773024.1"/>
    <property type="molecule type" value="Genomic_DNA"/>
</dbReference>
<comment type="caution">
    <text evidence="1">The sequence shown here is derived from an EMBL/GenBank/DDBJ whole genome shotgun (WGS) entry which is preliminary data.</text>
</comment>
<dbReference type="Proteomes" id="UP000556201">
    <property type="component" value="Unassembled WGS sequence"/>
</dbReference>
<dbReference type="RefSeq" id="WP_184280193.1">
    <property type="nucleotide sequence ID" value="NZ_JACHLJ010000004.1"/>
</dbReference>
<organism evidence="1 2">
    <name type="scientific">Brevundimonas vesicularis</name>
    <name type="common">Pseudomonas vesicularis</name>
    <dbReference type="NCBI Taxonomy" id="41276"/>
    <lineage>
        <taxon>Bacteria</taxon>
        <taxon>Pseudomonadati</taxon>
        <taxon>Pseudomonadota</taxon>
        <taxon>Alphaproteobacteria</taxon>
        <taxon>Caulobacterales</taxon>
        <taxon>Caulobacteraceae</taxon>
        <taxon>Brevundimonas</taxon>
    </lineage>
</organism>
<evidence type="ECO:0000313" key="1">
    <source>
        <dbReference type="EMBL" id="MBB5773024.1"/>
    </source>
</evidence>
<gene>
    <name evidence="1" type="ORF">HNP47_003044</name>
</gene>
<reference evidence="1 2" key="1">
    <citation type="submission" date="2020-08" db="EMBL/GenBank/DDBJ databases">
        <title>Functional genomics of gut bacteria from endangered species of beetles.</title>
        <authorList>
            <person name="Carlos-Shanley C."/>
        </authorList>
    </citation>
    <scope>NUCLEOTIDE SEQUENCE [LARGE SCALE GENOMIC DNA]</scope>
    <source>
        <strain evidence="1 2">S00192</strain>
    </source>
</reference>
<protein>
    <submittedName>
        <fullName evidence="1">Uncharacterized protein</fullName>
    </submittedName>
</protein>
<accession>A0A7W9L738</accession>
<dbReference type="AlphaFoldDB" id="A0A7W9L738"/>
<proteinExistence type="predicted"/>
<evidence type="ECO:0000313" key="2">
    <source>
        <dbReference type="Proteomes" id="UP000556201"/>
    </source>
</evidence>